<feature type="region of interest" description="Disordered" evidence="5">
    <location>
        <begin position="79"/>
        <end position="100"/>
    </location>
</feature>
<keyword evidence="4" id="KW-0934">Plastid</keyword>
<keyword evidence="2" id="KW-0150">Chloroplast</keyword>
<evidence type="ECO:0000256" key="2">
    <source>
        <dbReference type="ARBA" id="ARBA00022528"/>
    </source>
</evidence>
<evidence type="ECO:0000313" key="7">
    <source>
        <dbReference type="EMBL" id="CAK0849917.1"/>
    </source>
</evidence>
<dbReference type="SUPFAM" id="SSF103511">
    <property type="entry name" value="Chlorophyll a-b binding protein"/>
    <property type="match status" value="2"/>
</dbReference>
<evidence type="ECO:0000256" key="6">
    <source>
        <dbReference type="SAM" id="SignalP"/>
    </source>
</evidence>
<reference evidence="7" key="1">
    <citation type="submission" date="2023-10" db="EMBL/GenBank/DDBJ databases">
        <authorList>
            <person name="Chen Y."/>
            <person name="Shah S."/>
            <person name="Dougan E. K."/>
            <person name="Thang M."/>
            <person name="Chan C."/>
        </authorList>
    </citation>
    <scope>NUCLEOTIDE SEQUENCE [LARGE SCALE GENOMIC DNA]</scope>
</reference>
<gene>
    <name evidence="7" type="ORF">PCOR1329_LOCUS42491</name>
</gene>
<sequence>MAVLPAALLATLAAGTAAFAPAGSLRGQPQRRPATGQEQQQASAGAAAPLAAVGVAAVLAAGARCRGAARRAGAAARGAAVTTTDRCRGDPKAEGAEGSLWKAAPTRVSDGVGAEGGSSWASYSSGQVGVCFPITDKWDPLNLSSTDMKMERYTQVEIKHGRVAMIACIGYVMPEIFRFPGCEDFEHGLAALTSIPFEGWLQLVALIGAHELLLRPGTRAGAVNGADYGFGTEVFDGNPEFEKARRQTAERNNGRLAMIAIMGLMIQDYTFGVTPLQLINKGGFYGPPVDFIIKDIGMCSGYTYCATKERTARTIMRSGYSECYKPFQNGRYPPAPGQEWDDDWGFPDPDKELEMSPSMPFLTMPKHLKGWVGGEKGFDPLGVTDALPVYWVREAELKHGRVCMLATLGWMATDLGARFPGDMYQVSTIEAHNKLVDEGQMQPFLGAIFIAELYSLYLIVEGWGGEIDRSAGDYFLGKNFLPKDVEGEKNMKLKELENGRLAMLAFGGIATVSVLTGKTWPFFD</sequence>
<accession>A0ABN9TUJ9</accession>
<evidence type="ECO:0000256" key="3">
    <source>
        <dbReference type="ARBA" id="ARBA00022531"/>
    </source>
</evidence>
<dbReference type="EMBL" id="CAUYUJ010015105">
    <property type="protein sequence ID" value="CAK0849917.1"/>
    <property type="molecule type" value="Genomic_DNA"/>
</dbReference>
<dbReference type="Gene3D" id="1.10.3460.10">
    <property type="entry name" value="Chlorophyll a/b binding protein domain"/>
    <property type="match status" value="2"/>
</dbReference>
<dbReference type="Pfam" id="PF00504">
    <property type="entry name" value="Chloroa_b-bind"/>
    <property type="match status" value="2"/>
</dbReference>
<comment type="caution">
    <text evidence="7">The sequence shown here is derived from an EMBL/GenBank/DDBJ whole genome shotgun (WGS) entry which is preliminary data.</text>
</comment>
<protein>
    <submittedName>
        <fullName evidence="7">Uncharacterized protein</fullName>
    </submittedName>
</protein>
<feature type="compositionally biased region" description="Basic and acidic residues" evidence="5">
    <location>
        <begin position="85"/>
        <end position="95"/>
    </location>
</feature>
<keyword evidence="8" id="KW-1185">Reference proteome</keyword>
<feature type="chain" id="PRO_5046727501" evidence="6">
    <location>
        <begin position="19"/>
        <end position="524"/>
    </location>
</feature>
<organism evidence="7 8">
    <name type="scientific">Prorocentrum cordatum</name>
    <dbReference type="NCBI Taxonomy" id="2364126"/>
    <lineage>
        <taxon>Eukaryota</taxon>
        <taxon>Sar</taxon>
        <taxon>Alveolata</taxon>
        <taxon>Dinophyceae</taxon>
        <taxon>Prorocentrales</taxon>
        <taxon>Prorocentraceae</taxon>
        <taxon>Prorocentrum</taxon>
    </lineage>
</organism>
<dbReference type="InterPro" id="IPR022796">
    <property type="entry name" value="Chloroa_b-bind"/>
</dbReference>
<dbReference type="InterPro" id="IPR001344">
    <property type="entry name" value="Chloro_AB-bd_pln"/>
</dbReference>
<evidence type="ECO:0000256" key="4">
    <source>
        <dbReference type="ARBA" id="ARBA00022640"/>
    </source>
</evidence>
<keyword evidence="6" id="KW-0732">Signal</keyword>
<dbReference type="PANTHER" id="PTHR21649">
    <property type="entry name" value="CHLOROPHYLL A/B BINDING PROTEIN"/>
    <property type="match status" value="1"/>
</dbReference>
<name>A0ABN9TUJ9_9DINO</name>
<comment type="subcellular location">
    <subcellularLocation>
        <location evidence="1">Plastid</location>
        <location evidence="1">Chloroplast</location>
    </subcellularLocation>
</comment>
<evidence type="ECO:0000256" key="5">
    <source>
        <dbReference type="SAM" id="MobiDB-lite"/>
    </source>
</evidence>
<evidence type="ECO:0000256" key="1">
    <source>
        <dbReference type="ARBA" id="ARBA00004229"/>
    </source>
</evidence>
<proteinExistence type="predicted"/>
<keyword evidence="3" id="KW-0602">Photosynthesis</keyword>
<evidence type="ECO:0000313" key="8">
    <source>
        <dbReference type="Proteomes" id="UP001189429"/>
    </source>
</evidence>
<feature type="region of interest" description="Disordered" evidence="5">
    <location>
        <begin position="23"/>
        <end position="43"/>
    </location>
</feature>
<feature type="signal peptide" evidence="6">
    <location>
        <begin position="1"/>
        <end position="18"/>
    </location>
</feature>
<dbReference type="Proteomes" id="UP001189429">
    <property type="component" value="Unassembled WGS sequence"/>
</dbReference>